<comment type="caution">
    <text evidence="1">The sequence shown here is derived from an EMBL/GenBank/DDBJ whole genome shotgun (WGS) entry which is preliminary data.</text>
</comment>
<name>A0A427BHQ0_9FLAO</name>
<dbReference type="AlphaFoldDB" id="A0A427BHQ0"/>
<evidence type="ECO:0008006" key="3">
    <source>
        <dbReference type="Google" id="ProtNLM"/>
    </source>
</evidence>
<protein>
    <recommendedName>
        <fullName evidence="3">Lipoprotein</fullName>
    </recommendedName>
</protein>
<evidence type="ECO:0000313" key="2">
    <source>
        <dbReference type="Proteomes" id="UP000267844"/>
    </source>
</evidence>
<dbReference type="Proteomes" id="UP000267844">
    <property type="component" value="Unassembled WGS sequence"/>
</dbReference>
<accession>A0A427BHQ0</accession>
<dbReference type="EMBL" id="RHPO01000037">
    <property type="protein sequence ID" value="RRT88727.1"/>
    <property type="molecule type" value="Genomic_DNA"/>
</dbReference>
<reference evidence="1 2" key="1">
    <citation type="submission" date="2018-10" db="EMBL/GenBank/DDBJ databases">
        <title>Transmission dynamics of multidrug resistant bacteria on intensive care unit surfaces.</title>
        <authorList>
            <person name="D'Souza A.W."/>
            <person name="Potter R.F."/>
            <person name="Wallace M."/>
            <person name="Shupe A."/>
            <person name="Patel S."/>
            <person name="Sun S."/>
            <person name="Gul D."/>
            <person name="Kwon J.H."/>
            <person name="Andleeb S."/>
            <person name="Burnham C.-A.D."/>
            <person name="Dantas G."/>
        </authorList>
    </citation>
    <scope>NUCLEOTIDE SEQUENCE [LARGE SCALE GENOMIC DNA]</scope>
    <source>
        <strain evidence="1 2">WF_348</strain>
    </source>
</reference>
<dbReference type="PROSITE" id="PS51257">
    <property type="entry name" value="PROKAR_LIPOPROTEIN"/>
    <property type="match status" value="1"/>
</dbReference>
<proteinExistence type="predicted"/>
<sequence length="124" mass="14757">MEKLFIFCGVFLLVMSCNSKKKFESDKWIPFEEGVYGQNYRYKMLDDLVNNVLKFDSYNSNGTSKNEVYKLIGKPDEILDKMEVYLIQEKIGKIDQNGEIKLYLKYSDNLTLNYWKIQETTYKE</sequence>
<organism evidence="1 2">
    <name type="scientific">Empedobacter falsenii</name>
    <dbReference type="NCBI Taxonomy" id="343874"/>
    <lineage>
        <taxon>Bacteria</taxon>
        <taxon>Pseudomonadati</taxon>
        <taxon>Bacteroidota</taxon>
        <taxon>Flavobacteriia</taxon>
        <taxon>Flavobacteriales</taxon>
        <taxon>Weeksellaceae</taxon>
        <taxon>Empedobacter</taxon>
    </lineage>
</organism>
<evidence type="ECO:0000313" key="1">
    <source>
        <dbReference type="EMBL" id="RRT88727.1"/>
    </source>
</evidence>
<dbReference type="RefSeq" id="WP_125350484.1">
    <property type="nucleotide sequence ID" value="NZ_JAOPGB010000003.1"/>
</dbReference>
<gene>
    <name evidence="1" type="ORF">EGI89_13005</name>
</gene>